<feature type="transmembrane region" description="Helical" evidence="1">
    <location>
        <begin position="17"/>
        <end position="37"/>
    </location>
</feature>
<protein>
    <submittedName>
        <fullName evidence="2">Iron permease</fullName>
    </submittedName>
</protein>
<name>A0AAW4KVQ3_VIBCL</name>
<keyword evidence="1" id="KW-0472">Membrane</keyword>
<dbReference type="EMBL" id="JAHBND010001330">
    <property type="protein sequence ID" value="MBS7676522.1"/>
    <property type="molecule type" value="Genomic_DNA"/>
</dbReference>
<dbReference type="AlphaFoldDB" id="A0AAW4KVQ3"/>
<reference evidence="2" key="1">
    <citation type="submission" date="2021-05" db="EMBL/GenBank/DDBJ databases">
        <authorList>
            <person name="Stine C."/>
        </authorList>
    </citation>
    <scope>NUCLEOTIDE SEQUENCE</scope>
    <source>
        <strain evidence="2">TDS0091212</strain>
    </source>
</reference>
<proteinExistence type="predicted"/>
<dbReference type="RefSeq" id="WP_430626014.1">
    <property type="nucleotide sequence ID" value="NZ_JAHBND010001330.1"/>
</dbReference>
<feature type="non-terminal residue" evidence="2">
    <location>
        <position position="86"/>
    </location>
</feature>
<feature type="non-terminal residue" evidence="2">
    <location>
        <position position="1"/>
    </location>
</feature>
<evidence type="ECO:0000256" key="1">
    <source>
        <dbReference type="SAM" id="Phobius"/>
    </source>
</evidence>
<accession>A0AAW4KVQ3</accession>
<evidence type="ECO:0000313" key="3">
    <source>
        <dbReference type="Proteomes" id="UP001196338"/>
    </source>
</evidence>
<feature type="transmembrane region" description="Helical" evidence="1">
    <location>
        <begin position="68"/>
        <end position="85"/>
    </location>
</feature>
<gene>
    <name evidence="2" type="ORF">KIN13_24345</name>
</gene>
<keyword evidence="1" id="KW-0812">Transmembrane</keyword>
<keyword evidence="1" id="KW-1133">Transmembrane helix</keyword>
<organism evidence="2 3">
    <name type="scientific">Vibrio cholerae</name>
    <dbReference type="NCBI Taxonomy" id="666"/>
    <lineage>
        <taxon>Bacteria</taxon>
        <taxon>Pseudomonadati</taxon>
        <taxon>Pseudomonadota</taxon>
        <taxon>Gammaproteobacteria</taxon>
        <taxon>Vibrionales</taxon>
        <taxon>Vibrionaceae</taxon>
        <taxon>Vibrio</taxon>
    </lineage>
</organism>
<evidence type="ECO:0000313" key="2">
    <source>
        <dbReference type="EMBL" id="MBS7676522.1"/>
    </source>
</evidence>
<comment type="caution">
    <text evidence="2">The sequence shown here is derived from an EMBL/GenBank/DDBJ whole genome shotgun (WGS) entry which is preliminary data.</text>
</comment>
<reference evidence="2" key="2">
    <citation type="submission" date="2023-08" db="EMBL/GenBank/DDBJ databases">
        <title>Vibrio cholerae Outbreaks in Tanzania Exemplify Founder Flush: Simultaneous Increases in Population Size and Genetic Diversity.</title>
        <authorList>
            <person name="Debes A.K."/>
            <person name="Mohammed A."/>
            <person name="Maseke I."/>
            <person name="Almeida M."/>
            <person name="Li S."/>
            <person name="Matimba H."/>
            <person name="Joachim A."/>
            <person name="Mizinduko M."/>
            <person name="Nyanga S."/>
            <person name="Kelly M."/>
            <person name="Kachwamba Y."/>
            <person name="Schaffer A.M."/>
            <person name="Nyanga A.S."/>
            <person name="Mghamba J."/>
            <person name="Mosha F.S."/>
            <person name="Sack D.A."/>
            <person name="Stine O.C."/>
        </authorList>
    </citation>
    <scope>NUCLEOTIDE SEQUENCE</scope>
    <source>
        <strain evidence="2">TDS0091212</strain>
    </source>
</reference>
<dbReference type="Proteomes" id="UP001196338">
    <property type="component" value="Unassembled WGS sequence"/>
</dbReference>
<sequence length="86" mass="8958">LVGLAWVILRGSAKLPLALFFGINAALLCALSVVFAGHGVKALQEAGIFGTRPVAFFDFDWLGIHADAYSLGAQAVAILAIVVLYG</sequence>